<evidence type="ECO:0000256" key="2">
    <source>
        <dbReference type="ARBA" id="ARBA00022801"/>
    </source>
</evidence>
<dbReference type="GO" id="GO:0016787">
    <property type="term" value="F:hydrolase activity"/>
    <property type="evidence" value="ECO:0007669"/>
    <property type="project" value="UniProtKB-KW"/>
</dbReference>
<evidence type="ECO:0000259" key="6">
    <source>
        <dbReference type="PROSITE" id="PS51194"/>
    </source>
</evidence>
<dbReference type="PROSITE" id="PS51194">
    <property type="entry name" value="HELICASE_CTER"/>
    <property type="match status" value="1"/>
</dbReference>
<dbReference type="InterPro" id="IPR027417">
    <property type="entry name" value="P-loop_NTPase"/>
</dbReference>
<dbReference type="Gene3D" id="3.40.50.300">
    <property type="entry name" value="P-loop containing nucleotide triphosphate hydrolases"/>
    <property type="match status" value="2"/>
</dbReference>
<name>A0A0F9AXI4_9ZZZZ</name>
<dbReference type="InterPro" id="IPR014001">
    <property type="entry name" value="Helicase_ATP-bd"/>
</dbReference>
<dbReference type="Pfam" id="PF00270">
    <property type="entry name" value="DEAD"/>
    <property type="match status" value="1"/>
</dbReference>
<dbReference type="GO" id="GO:0005524">
    <property type="term" value="F:ATP binding"/>
    <property type="evidence" value="ECO:0007669"/>
    <property type="project" value="UniProtKB-KW"/>
</dbReference>
<feature type="non-terminal residue" evidence="7">
    <location>
        <position position="1"/>
    </location>
</feature>
<evidence type="ECO:0000256" key="4">
    <source>
        <dbReference type="ARBA" id="ARBA00022840"/>
    </source>
</evidence>
<dbReference type="SUPFAM" id="SSF52540">
    <property type="entry name" value="P-loop containing nucleoside triphosphate hydrolases"/>
    <property type="match status" value="1"/>
</dbReference>
<gene>
    <name evidence="7" type="ORF">LCGC14_2518550</name>
</gene>
<dbReference type="InterPro" id="IPR050079">
    <property type="entry name" value="DEAD_box_RNA_helicase"/>
</dbReference>
<dbReference type="SMART" id="SM00490">
    <property type="entry name" value="HELICc"/>
    <property type="match status" value="1"/>
</dbReference>
<reference evidence="7" key="1">
    <citation type="journal article" date="2015" name="Nature">
        <title>Complex archaea that bridge the gap between prokaryotes and eukaryotes.</title>
        <authorList>
            <person name="Spang A."/>
            <person name="Saw J.H."/>
            <person name="Jorgensen S.L."/>
            <person name="Zaremba-Niedzwiedzka K."/>
            <person name="Martijn J."/>
            <person name="Lind A.E."/>
            <person name="van Eijk R."/>
            <person name="Schleper C."/>
            <person name="Guy L."/>
            <person name="Ettema T.J."/>
        </authorList>
    </citation>
    <scope>NUCLEOTIDE SEQUENCE</scope>
</reference>
<keyword evidence="2" id="KW-0378">Hydrolase</keyword>
<dbReference type="GO" id="GO:0003724">
    <property type="term" value="F:RNA helicase activity"/>
    <property type="evidence" value="ECO:0007669"/>
    <property type="project" value="TreeGrafter"/>
</dbReference>
<dbReference type="EMBL" id="LAZR01040570">
    <property type="protein sequence ID" value="KKL14160.1"/>
    <property type="molecule type" value="Genomic_DNA"/>
</dbReference>
<dbReference type="PANTHER" id="PTHR47959">
    <property type="entry name" value="ATP-DEPENDENT RNA HELICASE RHLE-RELATED"/>
    <property type="match status" value="1"/>
</dbReference>
<evidence type="ECO:0000313" key="7">
    <source>
        <dbReference type="EMBL" id="KKL14160.1"/>
    </source>
</evidence>
<dbReference type="CDD" id="cd18787">
    <property type="entry name" value="SF2_C_DEAD"/>
    <property type="match status" value="1"/>
</dbReference>
<dbReference type="AlphaFoldDB" id="A0A0F9AXI4"/>
<evidence type="ECO:0000256" key="3">
    <source>
        <dbReference type="ARBA" id="ARBA00022806"/>
    </source>
</evidence>
<dbReference type="PROSITE" id="PS51192">
    <property type="entry name" value="HELICASE_ATP_BIND_1"/>
    <property type="match status" value="1"/>
</dbReference>
<protein>
    <recommendedName>
        <fullName evidence="8">DEAD/DEAH box helicase</fullName>
    </recommendedName>
</protein>
<keyword evidence="1" id="KW-0547">Nucleotide-binding</keyword>
<dbReference type="GO" id="GO:0005829">
    <property type="term" value="C:cytosol"/>
    <property type="evidence" value="ECO:0007669"/>
    <property type="project" value="TreeGrafter"/>
</dbReference>
<dbReference type="Pfam" id="PF00271">
    <property type="entry name" value="Helicase_C"/>
    <property type="match status" value="1"/>
</dbReference>
<keyword evidence="3" id="KW-0347">Helicase</keyword>
<dbReference type="CDD" id="cd00268">
    <property type="entry name" value="DEADc"/>
    <property type="match status" value="1"/>
</dbReference>
<dbReference type="SMART" id="SM00487">
    <property type="entry name" value="DEXDc"/>
    <property type="match status" value="1"/>
</dbReference>
<dbReference type="PANTHER" id="PTHR47959:SF1">
    <property type="entry name" value="ATP-DEPENDENT RNA HELICASE DBPA"/>
    <property type="match status" value="1"/>
</dbReference>
<accession>A0A0F9AXI4</accession>
<evidence type="ECO:0008006" key="8">
    <source>
        <dbReference type="Google" id="ProtNLM"/>
    </source>
</evidence>
<dbReference type="InterPro" id="IPR044742">
    <property type="entry name" value="DEAD/DEAH_RhlB"/>
</dbReference>
<evidence type="ECO:0000256" key="1">
    <source>
        <dbReference type="ARBA" id="ARBA00022741"/>
    </source>
</evidence>
<dbReference type="InterPro" id="IPR001650">
    <property type="entry name" value="Helicase_C-like"/>
</dbReference>
<feature type="domain" description="Helicase ATP-binding" evidence="5">
    <location>
        <begin position="1"/>
        <end position="162"/>
    </location>
</feature>
<dbReference type="InterPro" id="IPR011545">
    <property type="entry name" value="DEAD/DEAH_box_helicase_dom"/>
</dbReference>
<sequence>DILGQAQTGTGKTGAFALPILQRLRPGKGVRCLILAPTRELAAQVTAEIRMLGRFTKHQTLVVYGGTPVRPQLERVKRGPAIVIGTPGRVMDLMQRRALKLDDLKFAVLDEVDRMLDIGFRQDIRKILGRVNTKHQTLFVSATIGVEISRLARQYMDNPEEIFCAPDKLTVDEVDQCYITVSQPDKGRMLVRLVRADKPDRALVFTRTRRTTTRVAKNLKAAGINAREIHGDLFQRKRERIMKSFRQGELHVLVATDLASRGLDIDDISHVINYDIPEDPEVYVHRIGRTARMGQAGKAITFVTLEQGDELTRIEMLINLEIPVRRIKGYTPSPPR</sequence>
<dbReference type="GO" id="GO:0003676">
    <property type="term" value="F:nucleic acid binding"/>
    <property type="evidence" value="ECO:0007669"/>
    <property type="project" value="InterPro"/>
</dbReference>
<comment type="caution">
    <text evidence="7">The sequence shown here is derived from an EMBL/GenBank/DDBJ whole genome shotgun (WGS) entry which is preliminary data.</text>
</comment>
<evidence type="ECO:0000259" key="5">
    <source>
        <dbReference type="PROSITE" id="PS51192"/>
    </source>
</evidence>
<keyword evidence="4" id="KW-0067">ATP-binding</keyword>
<proteinExistence type="predicted"/>
<feature type="domain" description="Helicase C-terminal" evidence="6">
    <location>
        <begin position="173"/>
        <end position="336"/>
    </location>
</feature>
<organism evidence="7">
    <name type="scientific">marine sediment metagenome</name>
    <dbReference type="NCBI Taxonomy" id="412755"/>
    <lineage>
        <taxon>unclassified sequences</taxon>
        <taxon>metagenomes</taxon>
        <taxon>ecological metagenomes</taxon>
    </lineage>
</organism>